<evidence type="ECO:0000259" key="5">
    <source>
        <dbReference type="PROSITE" id="PS50975"/>
    </source>
</evidence>
<organism evidence="6">
    <name type="scientific">Guillardia theta (strain CCMP2712)</name>
    <name type="common">Cryptophyte</name>
    <dbReference type="NCBI Taxonomy" id="905079"/>
    <lineage>
        <taxon>Eukaryota</taxon>
        <taxon>Cryptophyceae</taxon>
        <taxon>Pyrenomonadales</taxon>
        <taxon>Geminigeraceae</taxon>
        <taxon>Guillardia</taxon>
    </lineage>
</organism>
<dbReference type="HOGENOM" id="CLU_511403_0_0_1"/>
<dbReference type="Gene3D" id="3.40.50.20">
    <property type="match status" value="1"/>
</dbReference>
<name>L1JM38_GUITC</name>
<dbReference type="InterPro" id="IPR052032">
    <property type="entry name" value="ATP-dep_AA_Ligase"/>
</dbReference>
<dbReference type="SUPFAM" id="SSF56059">
    <property type="entry name" value="Glutathione synthetase ATP-binding domain-like"/>
    <property type="match status" value="1"/>
</dbReference>
<evidence type="ECO:0000256" key="3">
    <source>
        <dbReference type="ARBA" id="ARBA00022840"/>
    </source>
</evidence>
<dbReference type="EMBL" id="JH992981">
    <property type="protein sequence ID" value="EKX49651.1"/>
    <property type="molecule type" value="Genomic_DNA"/>
</dbReference>
<dbReference type="KEGG" id="gtt:GUITHDRAFT_135828"/>
<evidence type="ECO:0000256" key="1">
    <source>
        <dbReference type="ARBA" id="ARBA00022598"/>
    </source>
</evidence>
<dbReference type="AlphaFoldDB" id="L1JM38"/>
<keyword evidence="8" id="KW-1185">Reference proteome</keyword>
<reference evidence="6 8" key="1">
    <citation type="journal article" date="2012" name="Nature">
        <title>Algal genomes reveal evolutionary mosaicism and the fate of nucleomorphs.</title>
        <authorList>
            <consortium name="DOE Joint Genome Institute"/>
            <person name="Curtis B.A."/>
            <person name="Tanifuji G."/>
            <person name="Burki F."/>
            <person name="Gruber A."/>
            <person name="Irimia M."/>
            <person name="Maruyama S."/>
            <person name="Arias M.C."/>
            <person name="Ball S.G."/>
            <person name="Gile G.H."/>
            <person name="Hirakawa Y."/>
            <person name="Hopkins J.F."/>
            <person name="Kuo A."/>
            <person name="Rensing S.A."/>
            <person name="Schmutz J."/>
            <person name="Symeonidi A."/>
            <person name="Elias M."/>
            <person name="Eveleigh R.J."/>
            <person name="Herman E.K."/>
            <person name="Klute M.J."/>
            <person name="Nakayama T."/>
            <person name="Obornik M."/>
            <person name="Reyes-Prieto A."/>
            <person name="Armbrust E.V."/>
            <person name="Aves S.J."/>
            <person name="Beiko R.G."/>
            <person name="Coutinho P."/>
            <person name="Dacks J.B."/>
            <person name="Durnford D.G."/>
            <person name="Fast N.M."/>
            <person name="Green B.R."/>
            <person name="Grisdale C.J."/>
            <person name="Hempel F."/>
            <person name="Henrissat B."/>
            <person name="Hoppner M.P."/>
            <person name="Ishida K."/>
            <person name="Kim E."/>
            <person name="Koreny L."/>
            <person name="Kroth P.G."/>
            <person name="Liu Y."/>
            <person name="Malik S.B."/>
            <person name="Maier U.G."/>
            <person name="McRose D."/>
            <person name="Mock T."/>
            <person name="Neilson J.A."/>
            <person name="Onodera N.T."/>
            <person name="Poole A.M."/>
            <person name="Pritham E.J."/>
            <person name="Richards T.A."/>
            <person name="Rocap G."/>
            <person name="Roy S.W."/>
            <person name="Sarai C."/>
            <person name="Schaack S."/>
            <person name="Shirato S."/>
            <person name="Slamovits C.H."/>
            <person name="Spencer D.F."/>
            <person name="Suzuki S."/>
            <person name="Worden A.Z."/>
            <person name="Zauner S."/>
            <person name="Barry K."/>
            <person name="Bell C."/>
            <person name="Bharti A.K."/>
            <person name="Crow J.A."/>
            <person name="Grimwood J."/>
            <person name="Kramer R."/>
            <person name="Lindquist E."/>
            <person name="Lucas S."/>
            <person name="Salamov A."/>
            <person name="McFadden G.I."/>
            <person name="Lane C.E."/>
            <person name="Keeling P.J."/>
            <person name="Gray M.W."/>
            <person name="Grigoriev I.V."/>
            <person name="Archibald J.M."/>
        </authorList>
    </citation>
    <scope>NUCLEOTIDE SEQUENCE</scope>
    <source>
        <strain evidence="6 8">CCMP2712</strain>
    </source>
</reference>
<keyword evidence="1" id="KW-0436">Ligase</keyword>
<keyword evidence="2 4" id="KW-0547">Nucleotide-binding</keyword>
<proteinExistence type="predicted"/>
<dbReference type="GO" id="GO:0046872">
    <property type="term" value="F:metal ion binding"/>
    <property type="evidence" value="ECO:0007669"/>
    <property type="project" value="InterPro"/>
</dbReference>
<evidence type="ECO:0000313" key="7">
    <source>
        <dbReference type="EnsemblProtists" id="EKX49651"/>
    </source>
</evidence>
<sequence>MAMHSRAEGKHILVVRIGGATRHKLYHAVKNLGVRLSCANPVISKGFNDVIDNWVTYSSEDSLTAVEKELLQKFSELNLRFDAVVTFDEFGVQLASMLAASLSLPGIPLKVVQCCQNKSSFRQFCKSRELPCVNFASLSCSEGVDSLDVQYPVVIKPRNGAGSHFVQRAESKVQLRSAMLGILHTLKTRRLTSYEWCDYSSLEDIKFHVEELVEGKEVDIDCVVCDNQIRYCNVVDNKSTGRPFFLEDTCQAPSSLSPQVQAQLCALAARILEEMARAWQCRITGTFHVEMILSEHGPVPIEVNCRLGGAETRCLHLAAWGVDLGVETVLAHMSLPSPRLQPFAKFCGSLRRNSGPLLEALVPNHRFACSANLHPSGSGIVNKIDLPLNKFGYVDHMVYFQVGEPILVPPKGFQYLGWVVVQAKSEGEARENLQKFVGSAVMEVRGGCTPAQEDS</sequence>
<dbReference type="STRING" id="905079.L1JM38"/>
<reference evidence="8" key="2">
    <citation type="submission" date="2012-11" db="EMBL/GenBank/DDBJ databases">
        <authorList>
            <person name="Kuo A."/>
            <person name="Curtis B.A."/>
            <person name="Tanifuji G."/>
            <person name="Burki F."/>
            <person name="Gruber A."/>
            <person name="Irimia M."/>
            <person name="Maruyama S."/>
            <person name="Arias M.C."/>
            <person name="Ball S.G."/>
            <person name="Gile G.H."/>
            <person name="Hirakawa Y."/>
            <person name="Hopkins J.F."/>
            <person name="Rensing S.A."/>
            <person name="Schmutz J."/>
            <person name="Symeonidi A."/>
            <person name="Elias M."/>
            <person name="Eveleigh R.J."/>
            <person name="Herman E.K."/>
            <person name="Klute M.J."/>
            <person name="Nakayama T."/>
            <person name="Obornik M."/>
            <person name="Reyes-Prieto A."/>
            <person name="Armbrust E.V."/>
            <person name="Aves S.J."/>
            <person name="Beiko R.G."/>
            <person name="Coutinho P."/>
            <person name="Dacks J.B."/>
            <person name="Durnford D.G."/>
            <person name="Fast N.M."/>
            <person name="Green B.R."/>
            <person name="Grisdale C."/>
            <person name="Hempe F."/>
            <person name="Henrissat B."/>
            <person name="Hoppner M.P."/>
            <person name="Ishida K.-I."/>
            <person name="Kim E."/>
            <person name="Koreny L."/>
            <person name="Kroth P.G."/>
            <person name="Liu Y."/>
            <person name="Malik S.-B."/>
            <person name="Maier U.G."/>
            <person name="McRose D."/>
            <person name="Mock T."/>
            <person name="Neilson J.A."/>
            <person name="Onodera N.T."/>
            <person name="Poole A.M."/>
            <person name="Pritham E.J."/>
            <person name="Richards T.A."/>
            <person name="Rocap G."/>
            <person name="Roy S.W."/>
            <person name="Sarai C."/>
            <person name="Schaack S."/>
            <person name="Shirato S."/>
            <person name="Slamovits C.H."/>
            <person name="Spencer D.F."/>
            <person name="Suzuki S."/>
            <person name="Worden A.Z."/>
            <person name="Zauner S."/>
            <person name="Barry K."/>
            <person name="Bell C."/>
            <person name="Bharti A.K."/>
            <person name="Crow J.A."/>
            <person name="Grimwood J."/>
            <person name="Kramer R."/>
            <person name="Lindquist E."/>
            <person name="Lucas S."/>
            <person name="Salamov A."/>
            <person name="McFadden G.I."/>
            <person name="Lane C.E."/>
            <person name="Keeling P.J."/>
            <person name="Gray M.W."/>
            <person name="Grigoriev I.V."/>
            <person name="Archibald J.M."/>
        </authorList>
    </citation>
    <scope>NUCLEOTIDE SEQUENCE</scope>
    <source>
        <strain evidence="8">CCMP2712</strain>
    </source>
</reference>
<dbReference type="GeneID" id="17306284"/>
<dbReference type="Pfam" id="PF13535">
    <property type="entry name" value="ATP-grasp_4"/>
    <property type="match status" value="1"/>
</dbReference>
<dbReference type="GO" id="GO:0016874">
    <property type="term" value="F:ligase activity"/>
    <property type="evidence" value="ECO:0007669"/>
    <property type="project" value="UniProtKB-KW"/>
</dbReference>
<accession>L1JM38</accession>
<evidence type="ECO:0000313" key="6">
    <source>
        <dbReference type="EMBL" id="EKX49651.1"/>
    </source>
</evidence>
<evidence type="ECO:0000256" key="2">
    <source>
        <dbReference type="ARBA" id="ARBA00022741"/>
    </source>
</evidence>
<dbReference type="Gene3D" id="3.30.1490.20">
    <property type="entry name" value="ATP-grasp fold, A domain"/>
    <property type="match status" value="1"/>
</dbReference>
<dbReference type="Gene3D" id="3.30.470.20">
    <property type="entry name" value="ATP-grasp fold, B domain"/>
    <property type="match status" value="1"/>
</dbReference>
<dbReference type="PROSITE" id="PS50975">
    <property type="entry name" value="ATP_GRASP"/>
    <property type="match status" value="1"/>
</dbReference>
<keyword evidence="3 4" id="KW-0067">ATP-binding</keyword>
<reference evidence="7" key="3">
    <citation type="submission" date="2015-06" db="UniProtKB">
        <authorList>
            <consortium name="EnsemblProtists"/>
        </authorList>
    </citation>
    <scope>IDENTIFICATION</scope>
</reference>
<dbReference type="RefSeq" id="XP_005836631.1">
    <property type="nucleotide sequence ID" value="XM_005836574.1"/>
</dbReference>
<dbReference type="PaxDb" id="55529-EKX49651"/>
<dbReference type="eggNOG" id="ENOG502QUTM">
    <property type="taxonomic scope" value="Eukaryota"/>
</dbReference>
<dbReference type="PANTHER" id="PTHR43585">
    <property type="entry name" value="FUMIPYRROLE BIOSYNTHESIS PROTEIN C"/>
    <property type="match status" value="1"/>
</dbReference>
<feature type="domain" description="ATP-grasp" evidence="5">
    <location>
        <begin position="122"/>
        <end position="333"/>
    </location>
</feature>
<dbReference type="GO" id="GO:0005524">
    <property type="term" value="F:ATP binding"/>
    <property type="evidence" value="ECO:0007669"/>
    <property type="project" value="UniProtKB-UniRule"/>
</dbReference>
<dbReference type="OMA" id="PQCWAAS"/>
<dbReference type="PANTHER" id="PTHR43585:SF2">
    <property type="entry name" value="ATP-GRASP ENZYME FSQD"/>
    <property type="match status" value="1"/>
</dbReference>
<dbReference type="OrthoDB" id="434648at2759"/>
<gene>
    <name evidence="6" type="ORF">GUITHDRAFT_135828</name>
</gene>
<protein>
    <recommendedName>
        <fullName evidence="5">ATP-grasp domain-containing protein</fullName>
    </recommendedName>
</protein>
<dbReference type="Proteomes" id="UP000011087">
    <property type="component" value="Unassembled WGS sequence"/>
</dbReference>
<dbReference type="InterPro" id="IPR013815">
    <property type="entry name" value="ATP_grasp_subdomain_1"/>
</dbReference>
<dbReference type="EnsemblProtists" id="EKX49651">
    <property type="protein sequence ID" value="EKX49651"/>
    <property type="gene ID" value="GUITHDRAFT_135828"/>
</dbReference>
<dbReference type="InterPro" id="IPR011761">
    <property type="entry name" value="ATP-grasp"/>
</dbReference>
<evidence type="ECO:0000256" key="4">
    <source>
        <dbReference type="PROSITE-ProRule" id="PRU00409"/>
    </source>
</evidence>
<evidence type="ECO:0000313" key="8">
    <source>
        <dbReference type="Proteomes" id="UP000011087"/>
    </source>
</evidence>